<proteinExistence type="predicted"/>
<sequence>MRFPFLEVTVLAATTLIPGIVALASTDEIGDADTWQSGYLPNHNMDPAIVGDASFGQLWRIQTGGAYSGTGNEQFLAKPLVYTPSGSTYGGKQIVFSASETNWVYVIDAKTGAILNKQQLARPFLVSDIGCNDVSGTIGVTGTPVIDPATDTVYFYTKTYTNTQNGVYNGRYLIHALDINTFNERAGFPRDIEGTVANNDPTRYFNGGTHLQRVSLSLINNIVYAGFGGHCDMFNFTGWVIGVDKATAEVKAAFATESGSFALPQDGTFNGGGGGAGIWQSGMGFSSDSPNRMFFVTGNGLGHENKELPASGRSPLGTLDECIVNVGIDQTTGKLSLQDYFEPYEYISLDAGDRDLGSSGLTILDPATFSGGSVSRMGVTVGKNGKAYVVNLDNLGGFKQGPANGDAVIQTITMPGGGSIFGGVGSYPLEGGYIYMTPVGFPTQVYKLGKDQAGNPQFTLVAQTIENSAGRVGVGIPTITTLNGQPGTGILWITDVDAGLRAYHAVPQNGVMVRINLPPTPAVHKFQRPAFGDGRLYLSTSDGNIICLGSPVNLPLNCTSPIDFGSVALGSSKTLNITCKANVAITAVTGLLLTNPLFTASNSSLPTGPLTAGQSFTFPANFNLTDAFIHDIPNSSVPSVKPGVVSGSVTLLTVNGVAGYSTSEPLALQGTTVSSKPFLSISPPEVAFGGLVQGSAAAQAGVPGSMVIQNIGLDNLTITGLAFSDSEDDSAPLQNVTEDSPGMFHVGKGFTAKLLPKVGDVIAAGDSISVGLTFAAPDLGDYFSILTVYSNGGTQSALFSGTISNAPKAVLEISNGEGGWLTQSDVDLGPRKPGDQVLRQIRLTNIGGSALKITKSKPPEGVELTATNPTGDLSEGLNIPPNSSAIGNVLFAPATRPPNSPPVDVNGTWILNADDLTFGIHDIFFHGTVVVPQTGPLLPDGTSQYKYLGCYQDAANGGPRLFPIFIDKGDANENGMCQAYCQGKNSIFSGTEYHTQCWCGGIAPPQSFFHAESEDKCTWTCPADSTQSCGGEGGYINVYYDSTRYNPTTGKYSTGPATAVGNFVSQGCYTEGTNGRALQGKASASDTLTLESCAASCAGFQYFGAEFGRECYCGNTILGDSVSTPEGCNMGCAGNSSEFCGGTSRLNIYQAAPSNTASTTTSTSPSSSATPTGPSIVQTVNGYTFQGCYTEATTGRALNGKALANDSMTIEICAVTCASFKWFGVEYGRECYCGDSPGAGSVLAPNQADCSFLCSGNSLEFCGAGSRLQMYNLATANSTTTASSATSATSTVSSTSASTTATGPAIIQAAAGYSFQGCYTEATTGRALTGKMVATDSMTIELCAASCTGFTWFGVEYGRECYCGNDLSAGSAFTANQADCSFLCPGNNLEYCGAGNRLQMYKLTPSNSSTTATTTSAVVNSTATTSAASNSTSITTVTSSTSASATPTGPAIVQAVAGYNFQSCYTESTTGRALTGKALAADSMTIELCATTCTGFTWFGVEYGRECYCGNDLTAGSVPAPNQADCSFLCPGNNLEYCGAGNRLQMYKLAPANSTTTTASNPTTATMSSSTTTTSSATVVSSTSSASPTPTGPAIVQTTAGYNFQGCYTEATAGRALTGKALATNSMTIELCASTCAGFAWFGVEYGRECYCGNAPGAGSVLAANQADCSFLCPGNSLEYCGAGNRLQMYKLAPSANSTATSSSTTAASSIITASSTTTTLTTITTSPTSSASATPTGPVVVPGNANFTYQACYMEPSGGRALAHQVLAQDSLTVELCLQACYMYGYAGVEYGRFDSECWCGDTLNANSLPATTETQCNMLCGGNSREYCGAGGRLNLYIKKSLNTTSSTSSSSTTAATTANSLASTTTTTPAVITISNSSTSTKSPTTTTATASSTTTTSSTTLVPTPGQTLGTWVYLGCANETNPRALNGAATASNAMTVEVCQDFCTQKNFGLAGIEYGGECYCGNALQSNSALGQTGCTMACSGNQFELCGGPSRLSVYNSTTYIPPSTVQSVGNYTFKGCFAEANGGRLLSTGGFTNSTGMTVESCVSYCKSQNHVYAGVEFGQWVSPLPLASVGKAIP</sequence>
<dbReference type="InterPro" id="IPR011047">
    <property type="entry name" value="Quinoprotein_ADH-like_sf"/>
</dbReference>
<protein>
    <recommendedName>
        <fullName evidence="9">WSC domain-containing protein</fullName>
    </recommendedName>
</protein>
<feature type="chain" id="PRO_5040474862" description="WSC domain-containing protein" evidence="8">
    <location>
        <begin position="23"/>
        <end position="2084"/>
    </location>
</feature>
<organism evidence="10 11">
    <name type="scientific">Glutinoglossum americanum</name>
    <dbReference type="NCBI Taxonomy" id="1670608"/>
    <lineage>
        <taxon>Eukaryota</taxon>
        <taxon>Fungi</taxon>
        <taxon>Dikarya</taxon>
        <taxon>Ascomycota</taxon>
        <taxon>Pezizomycotina</taxon>
        <taxon>Geoglossomycetes</taxon>
        <taxon>Geoglossales</taxon>
        <taxon>Geoglossaceae</taxon>
        <taxon>Glutinoglossum</taxon>
    </lineage>
</organism>
<dbReference type="InterPro" id="IPR002889">
    <property type="entry name" value="WSC_carb-bd"/>
</dbReference>
<evidence type="ECO:0000256" key="5">
    <source>
        <dbReference type="ARBA" id="ARBA00023136"/>
    </source>
</evidence>
<dbReference type="Pfam" id="PF01822">
    <property type="entry name" value="WSC"/>
    <property type="match status" value="8"/>
</dbReference>
<evidence type="ECO:0000259" key="9">
    <source>
        <dbReference type="PROSITE" id="PS51212"/>
    </source>
</evidence>
<name>A0A9P8L4M7_9PEZI</name>
<feature type="signal peptide" evidence="8">
    <location>
        <begin position="1"/>
        <end position="22"/>
    </location>
</feature>
<feature type="compositionally biased region" description="Low complexity" evidence="7">
    <location>
        <begin position="1878"/>
        <end position="1904"/>
    </location>
</feature>
<keyword evidence="2" id="KW-0812">Transmembrane</keyword>
<dbReference type="PANTHER" id="PTHR24269:SF16">
    <property type="entry name" value="PROTEIN SLG1"/>
    <property type="match status" value="1"/>
</dbReference>
<dbReference type="PROSITE" id="PS51212">
    <property type="entry name" value="WSC"/>
    <property type="match status" value="8"/>
</dbReference>
<keyword evidence="6" id="KW-0325">Glycoprotein</keyword>
<feature type="domain" description="WSC" evidence="9">
    <location>
        <begin position="1182"/>
        <end position="1274"/>
    </location>
</feature>
<evidence type="ECO:0000256" key="4">
    <source>
        <dbReference type="ARBA" id="ARBA00022989"/>
    </source>
</evidence>
<dbReference type="Proteomes" id="UP000698800">
    <property type="component" value="Unassembled WGS sequence"/>
</dbReference>
<feature type="domain" description="WSC" evidence="9">
    <location>
        <begin position="1312"/>
        <end position="1404"/>
    </location>
</feature>
<dbReference type="EMBL" id="JAGHQL010000063">
    <property type="protein sequence ID" value="KAH0541988.1"/>
    <property type="molecule type" value="Genomic_DNA"/>
</dbReference>
<keyword evidence="4" id="KW-1133">Transmembrane helix</keyword>
<dbReference type="SUPFAM" id="SSF50998">
    <property type="entry name" value="Quinoprotein alcohol dehydrogenase-like"/>
    <property type="match status" value="1"/>
</dbReference>
<evidence type="ECO:0000256" key="1">
    <source>
        <dbReference type="ARBA" id="ARBA00004167"/>
    </source>
</evidence>
<feature type="domain" description="WSC" evidence="9">
    <location>
        <begin position="1062"/>
        <end position="1152"/>
    </location>
</feature>
<evidence type="ECO:0000256" key="8">
    <source>
        <dbReference type="SAM" id="SignalP"/>
    </source>
</evidence>
<feature type="domain" description="WSC" evidence="9">
    <location>
        <begin position="1915"/>
        <end position="2006"/>
    </location>
</feature>
<feature type="domain" description="WSC" evidence="9">
    <location>
        <begin position="944"/>
        <end position="1042"/>
    </location>
</feature>
<evidence type="ECO:0000256" key="2">
    <source>
        <dbReference type="ARBA" id="ARBA00022692"/>
    </source>
</evidence>
<keyword evidence="3 8" id="KW-0732">Signal</keyword>
<evidence type="ECO:0000256" key="7">
    <source>
        <dbReference type="SAM" id="MobiDB-lite"/>
    </source>
</evidence>
<keyword evidence="11" id="KW-1185">Reference proteome</keyword>
<evidence type="ECO:0000256" key="6">
    <source>
        <dbReference type="ARBA" id="ARBA00023180"/>
    </source>
</evidence>
<dbReference type="SMART" id="SM00321">
    <property type="entry name" value="WSC"/>
    <property type="match status" value="8"/>
</dbReference>
<comment type="caution">
    <text evidence="10">The sequence shown here is derived from an EMBL/GenBank/DDBJ whole genome shotgun (WGS) entry which is preliminary data.</text>
</comment>
<evidence type="ECO:0000256" key="3">
    <source>
        <dbReference type="ARBA" id="ARBA00022729"/>
    </source>
</evidence>
<gene>
    <name evidence="10" type="ORF">FGG08_003537</name>
</gene>
<dbReference type="OrthoDB" id="5985073at2759"/>
<reference evidence="10" key="1">
    <citation type="submission" date="2021-03" db="EMBL/GenBank/DDBJ databases">
        <title>Comparative genomics and phylogenomic investigation of the class Geoglossomycetes provide insights into ecological specialization and systematics.</title>
        <authorList>
            <person name="Melie T."/>
            <person name="Pirro S."/>
            <person name="Miller A.N."/>
            <person name="Quandt A."/>
        </authorList>
    </citation>
    <scope>NUCLEOTIDE SEQUENCE</scope>
    <source>
        <strain evidence="10">GBOQ0MN5Z8</strain>
    </source>
</reference>
<dbReference type="PANTHER" id="PTHR24269">
    <property type="entry name" value="KREMEN PROTEIN"/>
    <property type="match status" value="1"/>
</dbReference>
<feature type="domain" description="WSC" evidence="9">
    <location>
        <begin position="1601"/>
        <end position="1693"/>
    </location>
</feature>
<feature type="domain" description="WSC" evidence="9">
    <location>
        <begin position="1747"/>
        <end position="1842"/>
    </location>
</feature>
<dbReference type="GO" id="GO:0005886">
    <property type="term" value="C:plasma membrane"/>
    <property type="evidence" value="ECO:0007669"/>
    <property type="project" value="TreeGrafter"/>
</dbReference>
<evidence type="ECO:0000313" key="10">
    <source>
        <dbReference type="EMBL" id="KAH0541988.1"/>
    </source>
</evidence>
<feature type="domain" description="WSC" evidence="9">
    <location>
        <begin position="1458"/>
        <end position="1550"/>
    </location>
</feature>
<feature type="region of interest" description="Disordered" evidence="7">
    <location>
        <begin position="1878"/>
        <end position="1907"/>
    </location>
</feature>
<comment type="subcellular location">
    <subcellularLocation>
        <location evidence="1">Membrane</location>
        <topology evidence="1">Single-pass membrane protein</topology>
    </subcellularLocation>
</comment>
<accession>A0A9P8L4M7</accession>
<evidence type="ECO:0000313" key="11">
    <source>
        <dbReference type="Proteomes" id="UP000698800"/>
    </source>
</evidence>
<keyword evidence="5" id="KW-0472">Membrane</keyword>
<dbReference type="InterPro" id="IPR051836">
    <property type="entry name" value="Kremen_rcpt"/>
</dbReference>